<sequence>MHGVLIDRGLELTLAIQKLLRIGGVLSSAASPLKLVDIGAFPWKPDWNTSHILKVCNVFLLVPHKMTKNLGPKLQKSSIFEATKNNNLTGTVESAYKSGKKLKNTHNYMMWIPRSSPLNRDPVLDYIYIHTSLCLLYDVTFTLVCPPLIILVMPSLPSASGVKKGNDNHRFFIHQN</sequence>
<organism evidence="1 2">
    <name type="scientific">Lactuca saligna</name>
    <name type="common">Willowleaf lettuce</name>
    <dbReference type="NCBI Taxonomy" id="75948"/>
    <lineage>
        <taxon>Eukaryota</taxon>
        <taxon>Viridiplantae</taxon>
        <taxon>Streptophyta</taxon>
        <taxon>Embryophyta</taxon>
        <taxon>Tracheophyta</taxon>
        <taxon>Spermatophyta</taxon>
        <taxon>Magnoliopsida</taxon>
        <taxon>eudicotyledons</taxon>
        <taxon>Gunneridae</taxon>
        <taxon>Pentapetalae</taxon>
        <taxon>asterids</taxon>
        <taxon>campanulids</taxon>
        <taxon>Asterales</taxon>
        <taxon>Asteraceae</taxon>
        <taxon>Cichorioideae</taxon>
        <taxon>Cichorieae</taxon>
        <taxon>Lactucinae</taxon>
        <taxon>Lactuca</taxon>
    </lineage>
</organism>
<evidence type="ECO:0000313" key="1">
    <source>
        <dbReference type="EMBL" id="CAI9286442.1"/>
    </source>
</evidence>
<name>A0AA35Z6N5_LACSI</name>
<dbReference type="EMBL" id="OX465081">
    <property type="protein sequence ID" value="CAI9286442.1"/>
    <property type="molecule type" value="Genomic_DNA"/>
</dbReference>
<reference evidence="1" key="1">
    <citation type="submission" date="2023-04" db="EMBL/GenBank/DDBJ databases">
        <authorList>
            <person name="Vijverberg K."/>
            <person name="Xiong W."/>
            <person name="Schranz E."/>
        </authorList>
    </citation>
    <scope>NUCLEOTIDE SEQUENCE</scope>
</reference>
<evidence type="ECO:0000313" key="2">
    <source>
        <dbReference type="Proteomes" id="UP001177003"/>
    </source>
</evidence>
<dbReference type="AlphaFoldDB" id="A0AA35Z6N5"/>
<accession>A0AA35Z6N5</accession>
<proteinExistence type="predicted"/>
<keyword evidence="2" id="KW-1185">Reference proteome</keyword>
<gene>
    <name evidence="1" type="ORF">LSALG_LOCUS25862</name>
</gene>
<protein>
    <submittedName>
        <fullName evidence="1">Uncharacterized protein</fullName>
    </submittedName>
</protein>
<dbReference type="Proteomes" id="UP001177003">
    <property type="component" value="Chromosome 5"/>
</dbReference>